<dbReference type="EMBL" id="FN545248">
    <property type="protein sequence ID" value="CBA74931.1"/>
    <property type="molecule type" value="Genomic_DNA"/>
</dbReference>
<protein>
    <submittedName>
        <fullName evidence="1">Conserved hypothetical phage protein</fullName>
    </submittedName>
</protein>
<sequence length="75" mass="8647">MMKEITAEQQMRLDILRLVLLDTAAAQITIDFVKDEKLKFEIFRDLWHESGAESTPVARAQKSIQKGKEALLLFQ</sequence>
<reference evidence="1" key="1">
    <citation type="journal article" date="2010" name="Insect Mol. Biol.">
        <title>The draft genome sequence of Arsenophonus nasoniae, son-killer bacterium of Nasonia vitripennis, reveals genes associated with virulence and symbiosis.</title>
        <authorList>
            <person name="Wilkes T."/>
            <person name="Darby A.C."/>
            <person name="Choi J."/>
            <person name="Colborne J.K."/>
            <person name="Werren J.H."/>
            <person name="Hurst G.D.D."/>
        </authorList>
    </citation>
    <scope>NUCLEOTIDE SEQUENCE</scope>
</reference>
<evidence type="ECO:0000313" key="1">
    <source>
        <dbReference type="EMBL" id="CBA74931.1"/>
    </source>
</evidence>
<gene>
    <name evidence="1" type="ORF">ARN_26060</name>
</gene>
<organism evidence="1">
    <name type="scientific">Arsenophonus nasoniae</name>
    <name type="common">son-killer infecting Nasonia vitripennis</name>
    <dbReference type="NCBI Taxonomy" id="638"/>
    <lineage>
        <taxon>Bacteria</taxon>
        <taxon>Pseudomonadati</taxon>
        <taxon>Pseudomonadota</taxon>
        <taxon>Gammaproteobacteria</taxon>
        <taxon>Enterobacterales</taxon>
        <taxon>Morganellaceae</taxon>
        <taxon>Arsenophonus</taxon>
    </lineage>
</organism>
<name>D2U205_9GAMM</name>
<dbReference type="Pfam" id="PF10834">
    <property type="entry name" value="DUF2560"/>
    <property type="match status" value="1"/>
</dbReference>
<proteinExistence type="predicted"/>
<dbReference type="InterPro" id="IPR022544">
    <property type="entry name" value="Phage_P22_Orf80"/>
</dbReference>
<accession>D2U205</accession>
<dbReference type="AlphaFoldDB" id="D2U205"/>